<dbReference type="InterPro" id="IPR050153">
    <property type="entry name" value="Metal_Ion_Import_ABC"/>
</dbReference>
<evidence type="ECO:0000313" key="3">
    <source>
        <dbReference type="EMBL" id="MDL0089599.1"/>
    </source>
</evidence>
<keyword evidence="3" id="KW-0547">Nucleotide-binding</keyword>
<dbReference type="Gene3D" id="3.40.50.300">
    <property type="entry name" value="P-loop containing nucleotide triphosphate hydrolases"/>
    <property type="match status" value="1"/>
</dbReference>
<sequence length="130" mass="14642">MPQSSNPAYEYSVFDVVLMGALHKGSIFSSFSKSDEILATRNLEKLGILHLKNEAYTKISGGERQLTYIARALTQEARIIFMDEPTNGLDFGNQIKLLEMIKWLKNEGKTIVLPPTTHATQNLFQIGFCF</sequence>
<gene>
    <name evidence="3" type="ORF">NYG85_09540</name>
</gene>
<evidence type="ECO:0000313" key="4">
    <source>
        <dbReference type="Proteomes" id="UP001173801"/>
    </source>
</evidence>
<dbReference type="GO" id="GO:0005524">
    <property type="term" value="F:ATP binding"/>
    <property type="evidence" value="ECO:0007669"/>
    <property type="project" value="UniProtKB-KW"/>
</dbReference>
<keyword evidence="3" id="KW-0067">ATP-binding</keyword>
<comment type="caution">
    <text evidence="3">The sequence shown here is derived from an EMBL/GenBank/DDBJ whole genome shotgun (WGS) entry which is preliminary data.</text>
</comment>
<evidence type="ECO:0000259" key="2">
    <source>
        <dbReference type="Pfam" id="PF00005"/>
    </source>
</evidence>
<evidence type="ECO:0000256" key="1">
    <source>
        <dbReference type="ARBA" id="ARBA00022448"/>
    </source>
</evidence>
<dbReference type="PANTHER" id="PTHR42734">
    <property type="entry name" value="METAL TRANSPORT SYSTEM ATP-BINDING PROTEIN TM_0124-RELATED"/>
    <property type="match status" value="1"/>
</dbReference>
<dbReference type="PANTHER" id="PTHR42734:SF19">
    <property type="entry name" value="IRON COMPOUNDS ABC TRANSPORTER, ATP-BINDING PROTEIN"/>
    <property type="match status" value="1"/>
</dbReference>
<accession>A0ABT7HT95</accession>
<dbReference type="EMBL" id="JANURM010000016">
    <property type="protein sequence ID" value="MDL0089599.1"/>
    <property type="molecule type" value="Genomic_DNA"/>
</dbReference>
<organism evidence="3 4">
    <name type="scientific">Campylobacter gastrosuis</name>
    <dbReference type="NCBI Taxonomy" id="2974576"/>
    <lineage>
        <taxon>Bacteria</taxon>
        <taxon>Pseudomonadati</taxon>
        <taxon>Campylobacterota</taxon>
        <taxon>Epsilonproteobacteria</taxon>
        <taxon>Campylobacterales</taxon>
        <taxon>Campylobacteraceae</taxon>
        <taxon>Campylobacter</taxon>
    </lineage>
</organism>
<protein>
    <submittedName>
        <fullName evidence="3">ABC transporter ATP-binding protein</fullName>
    </submittedName>
</protein>
<dbReference type="InterPro" id="IPR003439">
    <property type="entry name" value="ABC_transporter-like_ATP-bd"/>
</dbReference>
<name>A0ABT7HT95_9BACT</name>
<reference evidence="3" key="1">
    <citation type="submission" date="2022-08" db="EMBL/GenBank/DDBJ databases">
        <authorList>
            <person name="Wang H."/>
        </authorList>
    </citation>
    <scope>NUCLEOTIDE SEQUENCE</scope>
    <source>
        <strain evidence="3">PS10</strain>
    </source>
</reference>
<dbReference type="RefSeq" id="WP_284938345.1">
    <property type="nucleotide sequence ID" value="NZ_JANURM010000016.1"/>
</dbReference>
<dbReference type="Pfam" id="PF00005">
    <property type="entry name" value="ABC_tran"/>
    <property type="match status" value="1"/>
</dbReference>
<dbReference type="Proteomes" id="UP001173801">
    <property type="component" value="Unassembled WGS sequence"/>
</dbReference>
<dbReference type="InterPro" id="IPR027417">
    <property type="entry name" value="P-loop_NTPase"/>
</dbReference>
<proteinExistence type="predicted"/>
<dbReference type="SUPFAM" id="SSF52540">
    <property type="entry name" value="P-loop containing nucleoside triphosphate hydrolases"/>
    <property type="match status" value="1"/>
</dbReference>
<reference evidence="3" key="2">
    <citation type="journal article" date="2023" name="Microorganisms">
        <title>Isolation and Genomic Characteristics of Cat-Borne Campylobacter felis sp. nov. and Sheep-Borne Campylobacter ovis sp. nov.</title>
        <authorList>
            <person name="Wang H."/>
            <person name="Li Y."/>
            <person name="Gu Y."/>
            <person name="Zhou G."/>
            <person name="Chen X."/>
            <person name="Zhang X."/>
            <person name="Shao Z."/>
            <person name="Zhang J."/>
            <person name="Zhang M."/>
        </authorList>
    </citation>
    <scope>NUCLEOTIDE SEQUENCE</scope>
    <source>
        <strain evidence="3">PS10</strain>
    </source>
</reference>
<keyword evidence="1" id="KW-0813">Transport</keyword>
<keyword evidence="4" id="KW-1185">Reference proteome</keyword>
<feature type="domain" description="ABC transporter" evidence="2">
    <location>
        <begin position="6"/>
        <end position="87"/>
    </location>
</feature>